<evidence type="ECO:0000313" key="3">
    <source>
        <dbReference type="Proteomes" id="UP000000422"/>
    </source>
</evidence>
<name>Q7MSC5_WOLSU</name>
<proteinExistence type="predicted"/>
<keyword evidence="1" id="KW-0732">Signal</keyword>
<keyword evidence="3" id="KW-1185">Reference proteome</keyword>
<dbReference type="STRING" id="273121.WS0581"/>
<dbReference type="PANTHER" id="PTHR41247">
    <property type="entry name" value="HTH-TYPE TRANSCRIPTIONAL REPRESSOR YCNK"/>
    <property type="match status" value="1"/>
</dbReference>
<dbReference type="Proteomes" id="UP000000422">
    <property type="component" value="Chromosome"/>
</dbReference>
<sequence length="230" mass="26089">MSLAIRLGLLSLLPLMLLGATPSDEVKQKRLYPMGEKIFLQNCPEFPWQSHSDSKKLQEAILKGGACGKLGQRESEALFYYLWDVKIQKSASFGANERIEVPHKAKCPVCGMFVAKYPRWAAKITTESGHAHYFDGVKDMMKFILHPTHYIKDFNETILSIEVTDYYAQKKLDGKKAIYVIHSDVYGPMGNELIPFETKKSAQNFIKDHGGKIVESFDRINEEILATLDL</sequence>
<dbReference type="AlphaFoldDB" id="Q7MSC5"/>
<dbReference type="HOGENOM" id="CLU_1188942_0_0_7"/>
<dbReference type="RefSeq" id="WP_011138513.1">
    <property type="nucleotide sequence ID" value="NC_005090.1"/>
</dbReference>
<gene>
    <name evidence="2" type="primary">metE</name>
    <name evidence="2" type="ordered locus">WS0581</name>
</gene>
<dbReference type="EMBL" id="BX571658">
    <property type="protein sequence ID" value="CAE09713.1"/>
    <property type="molecule type" value="Genomic_DNA"/>
</dbReference>
<dbReference type="Pfam" id="PF05573">
    <property type="entry name" value="NosL"/>
    <property type="match status" value="1"/>
</dbReference>
<accession>Q7MSC5</accession>
<evidence type="ECO:0000256" key="1">
    <source>
        <dbReference type="SAM" id="SignalP"/>
    </source>
</evidence>
<dbReference type="PANTHER" id="PTHR41247:SF1">
    <property type="entry name" value="HTH-TYPE TRANSCRIPTIONAL REPRESSOR YCNK"/>
    <property type="match status" value="1"/>
</dbReference>
<evidence type="ECO:0000313" key="2">
    <source>
        <dbReference type="EMBL" id="CAE09713.1"/>
    </source>
</evidence>
<dbReference type="Gene3D" id="3.30.70.2050">
    <property type="match status" value="1"/>
</dbReference>
<feature type="chain" id="PRO_5004291515" description="NosL" evidence="1">
    <location>
        <begin position="20"/>
        <end position="230"/>
    </location>
</feature>
<dbReference type="SUPFAM" id="SSF160387">
    <property type="entry name" value="NosL/MerB-like"/>
    <property type="match status" value="1"/>
</dbReference>
<dbReference type="SMR" id="Q7MSC5"/>
<dbReference type="InterPro" id="IPR008719">
    <property type="entry name" value="N2O_reductase_NosL"/>
</dbReference>
<organism evidence="3">
    <name type="scientific">Wolinella succinogenes (strain ATCC 29543 / DSM 1740 / CCUG 13145 / JCM 31913 / LMG 7466 / NCTC 11488 / FDC 602W)</name>
    <name type="common">Vibrio succinogenes</name>
    <dbReference type="NCBI Taxonomy" id="273121"/>
    <lineage>
        <taxon>Bacteria</taxon>
        <taxon>Pseudomonadati</taxon>
        <taxon>Campylobacterota</taxon>
        <taxon>Epsilonproteobacteria</taxon>
        <taxon>Campylobacterales</taxon>
        <taxon>Helicobacteraceae</taxon>
        <taxon>Wolinella</taxon>
    </lineage>
</organism>
<reference evidence="2 3" key="1">
    <citation type="journal article" date="2003" name="Proc. Natl. Acad. Sci. U.S.A.">
        <title>Complete genome sequence and analysis of Wolinella succinogenes.</title>
        <authorList>
            <person name="Baar C."/>
            <person name="Eppinger M."/>
            <person name="Raddatz G."/>
            <person name="Simon JM."/>
            <person name="Lanz C."/>
            <person name="Klimmek O."/>
            <person name="Nandakumar R."/>
            <person name="Gross R."/>
            <person name="Rosinus A."/>
            <person name="Keller H."/>
            <person name="Jagtap P."/>
            <person name="Linke B."/>
            <person name="Meyer F."/>
            <person name="Lederer H."/>
            <person name="Schuster S.C."/>
        </authorList>
    </citation>
    <scope>NUCLEOTIDE SEQUENCE [LARGE SCALE GENOMIC DNA]</scope>
    <source>
        <strain evidence="3">ATCC 29543 / DSM 1740 / CCUG 13145 / JCM 31913 / LMG 7466 / NCTC 11488 / FDC 602W</strain>
    </source>
</reference>
<dbReference type="KEGG" id="wsu:WS0581"/>
<dbReference type="eggNOG" id="COG4314">
    <property type="taxonomic scope" value="Bacteria"/>
</dbReference>
<evidence type="ECO:0008006" key="4">
    <source>
        <dbReference type="Google" id="ProtNLM"/>
    </source>
</evidence>
<protein>
    <recommendedName>
        <fullName evidence="4">NosL</fullName>
    </recommendedName>
</protein>
<feature type="signal peptide" evidence="1">
    <location>
        <begin position="1"/>
        <end position="19"/>
    </location>
</feature>